<dbReference type="InterPro" id="IPR056884">
    <property type="entry name" value="NPHP3-like_N"/>
</dbReference>
<feature type="repeat" description="WD" evidence="3">
    <location>
        <begin position="1346"/>
        <end position="1379"/>
    </location>
</feature>
<sequence>MSTDPPGSPTNHGRSRHWITDVEVTPENSDPNCRFSAQIFMDEELVCDLPEIENTRPLQWSGLLLCDVSPVSTLALRLCKSTRGKPRYFNFPPFKISEADEETGEAMLGLPKSVWVITIKFLTPVIANQLFPDALDRFNAIESAYDSLQPDTTLKYLFKHALQYASLVAKAFPESTAKVSFLIYMKAWELLDQQAQLDETLQATLRGLIRIRDIIDIISQAPDSMLVTAMSHSKEAIHGTLTLLEDVSTHIFNQLTTNDLACVPSEEAEASGIYNIEASIARLEDLQKAFHSSWSPIAFPADTAHTANNTPSDRSELGNNAEAISNEVAKTDWYEIVNLLRPVNPSGYDLDQACLDGTREVLLNKILTWTQNRENAQTFMWISSQVGMGKTAVATSLCQRLDQARALAGSFFCRRDDPNSNNPLSLINSLICDIAMSCPSYARQVAIAIRANPKLCSTHLSLRYEYLVKRPLQRLARISMPITLVAVVDGLDECGDNIVRGKTLQKLFEMSRLVPWLKVIVTGRPVAEMQQYFQATCIDKTVVQLHDYDASPDIRAYIEGQVTQLAETERWPSESINELCAMSHGVFLWATLAVRYIKKSAFLALPRLRKVLGQQKSPVTNHLDALYTHVLETAIDDEGDEIKAAYLQCIGAILAISEREPLAAPDLQHLLLVAGQIEQVTFEQMIKSLNPLLVVTEGQRIRFHHPSFKDFVTSASRSGHFHIRLDQYEAEPATCCLQVMQRDLRFNICELETSHRLNSEVSDLKQRVESHIGPTLKYACVHWVDHFIGSPTQALVNAVKGFMNGPQLMYWIEAMSLLDCIDLAIAGLSKLTGIELNRFNDSAVIKPWAKDAHRFILSFYTAITTSTPHLYVSALAFAPENCATALRMRPHFPNTIIAAQGGDSDWHPCMKTMIHPHAVQTLSVSSDGRSVVVGYLDGSLAIWDMQTGACVSKSVVGHRDVVTCTAYSPDSNLIASSSHDSTIRVWEVTKGLQDSRVLSGHSGPVHSVVFSPNSSIIASGSSDKTVRLWHLDGTSSIHEAYTGHSSRVTCVAFSPDGTKLVSGSWDKTIRVWLVDPGSSRLANNPLVIRGHSDSVTCVSFSPDGSKIASGSMDKTLQIWDPQTGAKSESRASPTRHSDTVTSLAFSPDGKHLASCSLDGTIQLWGATTLTYSQPFGHSGPVNAVAFSPGGDHLVSASTDMTTRVWEIDACLKPMIMGTLEGHAALIRSVAVTRDGTRIVSASFDRTVGIWDALTGAPVCDRLTGHSNDVNCVAVSPDGTRIVSGSDDTLMKLWDIVTHANIQSYQHSSRIWCAVFSPNGAQIAFGTDDNDVYLWDVTGWKMIKQGLQGHAGPVYSVAFSPDGTCLASSSSGKMVILWDIGSHSRIGGPLSGHTAEIISVAFSPCGTRLVTGSNDYTVRVWDRQTGNTTSTLTGHSNSVIAVKFSPDGSCIASASDDKTVRLWNAKTGQLIGKPFTEHSSYVYSVAFSSDGNYLISGSHDKTVRIRNIASSYPAIEPETNLPDAFRWPSNPYEMSSHPEHPGWVTHDHESHVFWLPAHYEQREKFLDPSQRARPSVCLNYSKFVHGTAWTKVARNPTGNSSQQ</sequence>
<feature type="repeat" description="WD" evidence="3">
    <location>
        <begin position="1431"/>
        <end position="1472"/>
    </location>
</feature>
<dbReference type="InterPro" id="IPR027417">
    <property type="entry name" value="P-loop_NTPase"/>
</dbReference>
<dbReference type="SUPFAM" id="SSF50978">
    <property type="entry name" value="WD40 repeat-like"/>
    <property type="match status" value="3"/>
</dbReference>
<dbReference type="Pfam" id="PF00400">
    <property type="entry name" value="WD40"/>
    <property type="match status" value="14"/>
</dbReference>
<feature type="repeat" description="WD" evidence="3">
    <location>
        <begin position="1219"/>
        <end position="1251"/>
    </location>
</feature>
<dbReference type="PROSITE" id="PS50294">
    <property type="entry name" value="WD_REPEATS_REGION"/>
    <property type="match status" value="14"/>
</dbReference>
<keyword evidence="6" id="KW-1185">Reference proteome</keyword>
<evidence type="ECO:0000259" key="4">
    <source>
        <dbReference type="Pfam" id="PF24883"/>
    </source>
</evidence>
<comment type="caution">
    <text evidence="5">The sequence shown here is derived from an EMBL/GenBank/DDBJ whole genome shotgun (WGS) entry which is preliminary data.</text>
</comment>
<accession>A0A074RMK9</accession>
<dbReference type="HOGENOM" id="CLU_000288_6_3_1"/>
<dbReference type="PRINTS" id="PR00320">
    <property type="entry name" value="GPROTEINBRPT"/>
</dbReference>
<feature type="repeat" description="WD" evidence="3">
    <location>
        <begin position="1088"/>
        <end position="1129"/>
    </location>
</feature>
<dbReference type="CDD" id="cd00200">
    <property type="entry name" value="WD40"/>
    <property type="match status" value="2"/>
</dbReference>
<organism evidence="5 6">
    <name type="scientific">Rhizoctonia solani 123E</name>
    <dbReference type="NCBI Taxonomy" id="1423351"/>
    <lineage>
        <taxon>Eukaryota</taxon>
        <taxon>Fungi</taxon>
        <taxon>Dikarya</taxon>
        <taxon>Basidiomycota</taxon>
        <taxon>Agaricomycotina</taxon>
        <taxon>Agaricomycetes</taxon>
        <taxon>Cantharellales</taxon>
        <taxon>Ceratobasidiaceae</taxon>
        <taxon>Rhizoctonia</taxon>
    </lineage>
</organism>
<dbReference type="OrthoDB" id="538223at2759"/>
<dbReference type="InterPro" id="IPR015943">
    <property type="entry name" value="WD40/YVTN_repeat-like_dom_sf"/>
</dbReference>
<protein>
    <submittedName>
        <fullName evidence="5">Putative vegetative incompatibility protein HET-E-1</fullName>
    </submittedName>
</protein>
<evidence type="ECO:0000256" key="2">
    <source>
        <dbReference type="ARBA" id="ARBA00022737"/>
    </source>
</evidence>
<dbReference type="PROSITE" id="PS50082">
    <property type="entry name" value="WD_REPEATS_2"/>
    <property type="match status" value="14"/>
</dbReference>
<keyword evidence="2" id="KW-0677">Repeat</keyword>
<dbReference type="InterPro" id="IPR036322">
    <property type="entry name" value="WD40_repeat_dom_sf"/>
</dbReference>
<feature type="repeat" description="WD" evidence="3">
    <location>
        <begin position="1133"/>
        <end position="1164"/>
    </location>
</feature>
<dbReference type="STRING" id="1423351.A0A074RMK9"/>
<dbReference type="Gene3D" id="2.130.10.10">
    <property type="entry name" value="YVTN repeat-like/Quinoprotein amine dehydrogenase"/>
    <property type="match status" value="6"/>
</dbReference>
<evidence type="ECO:0000256" key="1">
    <source>
        <dbReference type="ARBA" id="ARBA00022574"/>
    </source>
</evidence>
<feature type="repeat" description="WD" evidence="3">
    <location>
        <begin position="1389"/>
        <end position="1430"/>
    </location>
</feature>
<evidence type="ECO:0000256" key="3">
    <source>
        <dbReference type="PROSITE-ProRule" id="PRU00221"/>
    </source>
</evidence>
<evidence type="ECO:0000313" key="6">
    <source>
        <dbReference type="Proteomes" id="UP000027456"/>
    </source>
</evidence>
<feature type="repeat" description="WD" evidence="3">
    <location>
        <begin position="955"/>
        <end position="996"/>
    </location>
</feature>
<dbReference type="InterPro" id="IPR020472">
    <property type="entry name" value="WD40_PAC1"/>
</dbReference>
<feature type="repeat" description="WD" evidence="3">
    <location>
        <begin position="1303"/>
        <end position="1344"/>
    </location>
</feature>
<gene>
    <name evidence="5" type="ORF">V565_191120</name>
</gene>
<evidence type="ECO:0000313" key="5">
    <source>
        <dbReference type="EMBL" id="KEP46590.1"/>
    </source>
</evidence>
<feature type="repeat" description="WD" evidence="3">
    <location>
        <begin position="1474"/>
        <end position="1515"/>
    </location>
</feature>
<reference evidence="5 6" key="1">
    <citation type="submission" date="2013-12" db="EMBL/GenBank/DDBJ databases">
        <authorList>
            <person name="Cubeta M."/>
            <person name="Pakala S."/>
            <person name="Fedorova N."/>
            <person name="Thomas E."/>
            <person name="Dean R."/>
            <person name="Jabaji S."/>
            <person name="Neate S."/>
            <person name="Toda T."/>
            <person name="Tavantzis S."/>
            <person name="Vilgalys R."/>
            <person name="Bharathan N."/>
            <person name="Pakala S."/>
            <person name="Losada L.S."/>
            <person name="Zafar N."/>
            <person name="Nierman W."/>
        </authorList>
    </citation>
    <scope>NUCLEOTIDE SEQUENCE [LARGE SCALE GENOMIC DNA]</scope>
    <source>
        <strain evidence="5 6">123E</strain>
    </source>
</reference>
<proteinExistence type="predicted"/>
<dbReference type="Pfam" id="PF24883">
    <property type="entry name" value="NPHP3_N"/>
    <property type="match status" value="1"/>
</dbReference>
<dbReference type="SMART" id="SM00320">
    <property type="entry name" value="WD40"/>
    <property type="match status" value="14"/>
</dbReference>
<dbReference type="PROSITE" id="PS00678">
    <property type="entry name" value="WD_REPEATS_1"/>
    <property type="match status" value="4"/>
</dbReference>
<dbReference type="PANTHER" id="PTHR22847:SF637">
    <property type="entry name" value="WD REPEAT DOMAIN 5B"/>
    <property type="match status" value="1"/>
</dbReference>
<feature type="repeat" description="WD" evidence="3">
    <location>
        <begin position="1262"/>
        <end position="1303"/>
    </location>
</feature>
<feature type="repeat" description="WD" evidence="3">
    <location>
        <begin position="1041"/>
        <end position="1072"/>
    </location>
</feature>
<feature type="domain" description="Nephrocystin 3-like N-terminal" evidence="4">
    <location>
        <begin position="358"/>
        <end position="524"/>
    </location>
</feature>
<feature type="repeat" description="WD" evidence="3">
    <location>
        <begin position="1174"/>
        <end position="1208"/>
    </location>
</feature>
<dbReference type="EMBL" id="AZST01001035">
    <property type="protein sequence ID" value="KEP46590.1"/>
    <property type="molecule type" value="Genomic_DNA"/>
</dbReference>
<dbReference type="GO" id="GO:1990234">
    <property type="term" value="C:transferase complex"/>
    <property type="evidence" value="ECO:0007669"/>
    <property type="project" value="UniProtKB-ARBA"/>
</dbReference>
<dbReference type="InterPro" id="IPR019775">
    <property type="entry name" value="WD40_repeat_CS"/>
</dbReference>
<feature type="repeat" description="WD" evidence="3">
    <location>
        <begin position="998"/>
        <end position="1039"/>
    </location>
</feature>
<dbReference type="Gene3D" id="3.40.50.300">
    <property type="entry name" value="P-loop containing nucleotide triphosphate hydrolases"/>
    <property type="match status" value="1"/>
</dbReference>
<dbReference type="InterPro" id="IPR001680">
    <property type="entry name" value="WD40_rpt"/>
</dbReference>
<feature type="repeat" description="WD" evidence="3">
    <location>
        <begin position="912"/>
        <end position="953"/>
    </location>
</feature>
<name>A0A074RMK9_9AGAM</name>
<dbReference type="Proteomes" id="UP000027456">
    <property type="component" value="Unassembled WGS sequence"/>
</dbReference>
<keyword evidence="1 3" id="KW-0853">WD repeat</keyword>
<dbReference type="PANTHER" id="PTHR22847">
    <property type="entry name" value="WD40 REPEAT PROTEIN"/>
    <property type="match status" value="1"/>
</dbReference>